<proteinExistence type="predicted"/>
<dbReference type="Proteomes" id="UP000000768">
    <property type="component" value="Chromosome 2"/>
</dbReference>
<sequence length="71" mass="7944">MLLLKIVRMLQQWIQLFKQEMGAQVRTLQGVWRLSKLSASTTMEDGHGDIIIRVGTIGCSAFGYKCSVTAE</sequence>
<dbReference type="Gramene" id="OQU90398">
    <property type="protein sequence ID" value="OQU90398"/>
    <property type="gene ID" value="SORBI_3002G401533"/>
</dbReference>
<accession>A0A1W0W7M1</accession>
<evidence type="ECO:0000313" key="2">
    <source>
        <dbReference type="Proteomes" id="UP000000768"/>
    </source>
</evidence>
<dbReference type="AlphaFoldDB" id="A0A1W0W7M1"/>
<keyword evidence="2" id="KW-1185">Reference proteome</keyword>
<protein>
    <submittedName>
        <fullName evidence="1">Uncharacterized protein</fullName>
    </submittedName>
</protein>
<organism evidence="1 2">
    <name type="scientific">Sorghum bicolor</name>
    <name type="common">Sorghum</name>
    <name type="synonym">Sorghum vulgare</name>
    <dbReference type="NCBI Taxonomy" id="4558"/>
    <lineage>
        <taxon>Eukaryota</taxon>
        <taxon>Viridiplantae</taxon>
        <taxon>Streptophyta</taxon>
        <taxon>Embryophyta</taxon>
        <taxon>Tracheophyta</taxon>
        <taxon>Spermatophyta</taxon>
        <taxon>Magnoliopsida</taxon>
        <taxon>Liliopsida</taxon>
        <taxon>Poales</taxon>
        <taxon>Poaceae</taxon>
        <taxon>PACMAD clade</taxon>
        <taxon>Panicoideae</taxon>
        <taxon>Andropogonodae</taxon>
        <taxon>Andropogoneae</taxon>
        <taxon>Sorghinae</taxon>
        <taxon>Sorghum</taxon>
    </lineage>
</organism>
<dbReference type="InParanoid" id="A0A1W0W7M1"/>
<name>A0A1W0W7M1_SORBI</name>
<evidence type="ECO:0000313" key="1">
    <source>
        <dbReference type="EMBL" id="OQU90398.1"/>
    </source>
</evidence>
<reference evidence="2" key="2">
    <citation type="journal article" date="2018" name="Plant J.">
        <title>The Sorghum bicolor reference genome: improved assembly, gene annotations, a transcriptome atlas, and signatures of genome organization.</title>
        <authorList>
            <person name="McCormick R.F."/>
            <person name="Truong S.K."/>
            <person name="Sreedasyam A."/>
            <person name="Jenkins J."/>
            <person name="Shu S."/>
            <person name="Sims D."/>
            <person name="Kennedy M."/>
            <person name="Amirebrahimi M."/>
            <person name="Weers B.D."/>
            <person name="McKinley B."/>
            <person name="Mattison A."/>
            <person name="Morishige D.T."/>
            <person name="Grimwood J."/>
            <person name="Schmutz J."/>
            <person name="Mullet J.E."/>
        </authorList>
    </citation>
    <scope>NUCLEOTIDE SEQUENCE [LARGE SCALE GENOMIC DNA]</scope>
    <source>
        <strain evidence="2">cv. BTx623</strain>
    </source>
</reference>
<reference evidence="1 2" key="1">
    <citation type="journal article" date="2009" name="Nature">
        <title>The Sorghum bicolor genome and the diversification of grasses.</title>
        <authorList>
            <person name="Paterson A.H."/>
            <person name="Bowers J.E."/>
            <person name="Bruggmann R."/>
            <person name="Dubchak I."/>
            <person name="Grimwood J."/>
            <person name="Gundlach H."/>
            <person name="Haberer G."/>
            <person name="Hellsten U."/>
            <person name="Mitros T."/>
            <person name="Poliakov A."/>
            <person name="Schmutz J."/>
            <person name="Spannagl M."/>
            <person name="Tang H."/>
            <person name="Wang X."/>
            <person name="Wicker T."/>
            <person name="Bharti A.K."/>
            <person name="Chapman J."/>
            <person name="Feltus F.A."/>
            <person name="Gowik U."/>
            <person name="Grigoriev I.V."/>
            <person name="Lyons E."/>
            <person name="Maher C.A."/>
            <person name="Martis M."/>
            <person name="Narechania A."/>
            <person name="Otillar R.P."/>
            <person name="Penning B.W."/>
            <person name="Salamov A.A."/>
            <person name="Wang Y."/>
            <person name="Zhang L."/>
            <person name="Carpita N.C."/>
            <person name="Freeling M."/>
            <person name="Gingle A.R."/>
            <person name="Hash C.T."/>
            <person name="Keller B."/>
            <person name="Klein P."/>
            <person name="Kresovich S."/>
            <person name="McCann M.C."/>
            <person name="Ming R."/>
            <person name="Peterson D.G."/>
            <person name="Mehboob-ur-Rahman"/>
            <person name="Ware D."/>
            <person name="Westhoff P."/>
            <person name="Mayer K.F."/>
            <person name="Messing J."/>
            <person name="Rokhsar D.S."/>
        </authorList>
    </citation>
    <scope>NUCLEOTIDE SEQUENCE [LARGE SCALE GENOMIC DNA]</scope>
    <source>
        <strain evidence="2">cv. BTx623</strain>
    </source>
</reference>
<dbReference type="EMBL" id="CM000761">
    <property type="protein sequence ID" value="OQU90398.1"/>
    <property type="molecule type" value="Genomic_DNA"/>
</dbReference>
<gene>
    <name evidence="1" type="ORF">SORBI_3002G401533</name>
</gene>